<evidence type="ECO:0000256" key="2">
    <source>
        <dbReference type="ARBA" id="ARBA00010992"/>
    </source>
</evidence>
<dbReference type="Pfam" id="PF00083">
    <property type="entry name" value="Sugar_tr"/>
    <property type="match status" value="1"/>
</dbReference>
<dbReference type="PROSITE" id="PS50850">
    <property type="entry name" value="MFS"/>
    <property type="match status" value="1"/>
</dbReference>
<dbReference type="AlphaFoldDB" id="A0AAE3XQX2"/>
<keyword evidence="5" id="KW-0762">Sugar transport</keyword>
<dbReference type="PANTHER" id="PTHR48020:SF12">
    <property type="entry name" value="PROTON MYO-INOSITOL COTRANSPORTER"/>
    <property type="match status" value="1"/>
</dbReference>
<evidence type="ECO:0000256" key="1">
    <source>
        <dbReference type="ARBA" id="ARBA00004651"/>
    </source>
</evidence>
<dbReference type="FunFam" id="1.20.1250.20:FF:000218">
    <property type="entry name" value="facilitated trehalose transporter Tret1"/>
    <property type="match status" value="1"/>
</dbReference>
<feature type="transmembrane region" description="Helical" evidence="10">
    <location>
        <begin position="7"/>
        <end position="30"/>
    </location>
</feature>
<dbReference type="PROSITE" id="PS00216">
    <property type="entry name" value="SUGAR_TRANSPORT_1"/>
    <property type="match status" value="1"/>
</dbReference>
<sequence>MIKGYLNLIVFIAVIGSFLFGVSMGAVAGAGSFLEQAFGMDSLGFTVSILVIGCMIGAFLWGPISDRIGRKRALLSISILFSIGFLGQFIGVDNLILLRISRLIGGMAVGAVSVVVPAYISEVSPTDIRGKMGSMAQFGIVIGIMVAYCIDYVVVDFNQAQAYMLGQGLPFALLYFLGILFLLPESPDWLLERGRVKEAFAIYRKIGGVAYAHQQVEQTSSSKGQNENNGASLTVFKGKMGKVLIFGILLAVFQQVTGINAIIFYAPKIIEQVGAGADPLISAIMIGVVNFLFTIIAIPLVDRVGRKKLLLLGAVGMVISLSYIAFNFGNELAGAGILFALMSYIAFFAFTWGPVMWIVNSEIFPGRIRGLAMSIAIAMSWVCTFLLGQYFPFMLEILQGKVFSGFAVMSLVAFAFTYIFIPETKGKSFAEIQKDLGLEESMEKNAIIESGSDYSGKASLT</sequence>
<dbReference type="InterPro" id="IPR020846">
    <property type="entry name" value="MFS_dom"/>
</dbReference>
<keyword evidence="4" id="KW-1003">Cell membrane</keyword>
<dbReference type="NCBIfam" id="TIGR00879">
    <property type="entry name" value="SP"/>
    <property type="match status" value="1"/>
</dbReference>
<proteinExistence type="inferred from homology"/>
<feature type="transmembrane region" description="Helical" evidence="10">
    <location>
        <begin position="243"/>
        <end position="267"/>
    </location>
</feature>
<feature type="transmembrane region" description="Helical" evidence="10">
    <location>
        <begin position="332"/>
        <end position="359"/>
    </location>
</feature>
<evidence type="ECO:0000256" key="3">
    <source>
        <dbReference type="ARBA" id="ARBA00022448"/>
    </source>
</evidence>
<evidence type="ECO:0000256" key="9">
    <source>
        <dbReference type="RuleBase" id="RU003346"/>
    </source>
</evidence>
<keyword evidence="3 9" id="KW-0813">Transport</keyword>
<dbReference type="PROSITE" id="PS00217">
    <property type="entry name" value="SUGAR_TRANSPORT_2"/>
    <property type="match status" value="1"/>
</dbReference>
<keyword evidence="13" id="KW-1185">Reference proteome</keyword>
<keyword evidence="6 10" id="KW-0812">Transmembrane</keyword>
<dbReference type="InterPro" id="IPR005828">
    <property type="entry name" value="MFS_sugar_transport-like"/>
</dbReference>
<feature type="transmembrane region" description="Helical" evidence="10">
    <location>
        <begin position="403"/>
        <end position="421"/>
    </location>
</feature>
<evidence type="ECO:0000256" key="8">
    <source>
        <dbReference type="ARBA" id="ARBA00023136"/>
    </source>
</evidence>
<evidence type="ECO:0000313" key="13">
    <source>
        <dbReference type="Proteomes" id="UP001185092"/>
    </source>
</evidence>
<dbReference type="RefSeq" id="WP_309940198.1">
    <property type="nucleotide sequence ID" value="NZ_AP025305.1"/>
</dbReference>
<dbReference type="GO" id="GO:0005886">
    <property type="term" value="C:plasma membrane"/>
    <property type="evidence" value="ECO:0007669"/>
    <property type="project" value="UniProtKB-SubCell"/>
</dbReference>
<comment type="caution">
    <text evidence="12">The sequence shown here is derived from an EMBL/GenBank/DDBJ whole genome shotgun (WGS) entry which is preliminary data.</text>
</comment>
<protein>
    <submittedName>
        <fullName evidence="12">Sugar porter (SP) family MFS transporter</fullName>
    </submittedName>
</protein>
<feature type="transmembrane region" description="Helical" evidence="10">
    <location>
        <begin position="308"/>
        <end position="326"/>
    </location>
</feature>
<keyword evidence="7 10" id="KW-1133">Transmembrane helix</keyword>
<comment type="similarity">
    <text evidence="2 9">Belongs to the major facilitator superfamily. Sugar transporter (TC 2.A.1.1) family.</text>
</comment>
<accession>A0AAE3XQX2</accession>
<feature type="transmembrane region" description="Helical" evidence="10">
    <location>
        <begin position="73"/>
        <end position="90"/>
    </location>
</feature>
<dbReference type="SUPFAM" id="SSF103473">
    <property type="entry name" value="MFS general substrate transporter"/>
    <property type="match status" value="1"/>
</dbReference>
<feature type="transmembrane region" description="Helical" evidence="10">
    <location>
        <begin position="96"/>
        <end position="120"/>
    </location>
</feature>
<evidence type="ECO:0000256" key="7">
    <source>
        <dbReference type="ARBA" id="ARBA00022989"/>
    </source>
</evidence>
<gene>
    <name evidence="12" type="ORF">HNQ88_003366</name>
</gene>
<evidence type="ECO:0000256" key="10">
    <source>
        <dbReference type="SAM" id="Phobius"/>
    </source>
</evidence>
<dbReference type="Gene3D" id="1.20.1250.20">
    <property type="entry name" value="MFS general substrate transporter like domains"/>
    <property type="match status" value="1"/>
</dbReference>
<evidence type="ECO:0000313" key="12">
    <source>
        <dbReference type="EMBL" id="MDR6240300.1"/>
    </source>
</evidence>
<evidence type="ECO:0000256" key="6">
    <source>
        <dbReference type="ARBA" id="ARBA00022692"/>
    </source>
</evidence>
<feature type="domain" description="Major facilitator superfamily (MFS) profile" evidence="11">
    <location>
        <begin position="9"/>
        <end position="425"/>
    </location>
</feature>
<dbReference type="InterPro" id="IPR036259">
    <property type="entry name" value="MFS_trans_sf"/>
</dbReference>
<name>A0AAE3XQX2_9BACT</name>
<feature type="transmembrane region" description="Helical" evidence="10">
    <location>
        <begin position="371"/>
        <end position="391"/>
    </location>
</feature>
<dbReference type="PANTHER" id="PTHR48020">
    <property type="entry name" value="PROTON MYO-INOSITOL COTRANSPORTER"/>
    <property type="match status" value="1"/>
</dbReference>
<reference evidence="12" key="1">
    <citation type="submission" date="2023-07" db="EMBL/GenBank/DDBJ databases">
        <title>Genomic Encyclopedia of Type Strains, Phase IV (KMG-IV): sequencing the most valuable type-strain genomes for metagenomic binning, comparative biology and taxonomic classification.</title>
        <authorList>
            <person name="Goeker M."/>
        </authorList>
    </citation>
    <scope>NUCLEOTIDE SEQUENCE</scope>
    <source>
        <strain evidence="12">DSM 26174</strain>
    </source>
</reference>
<feature type="transmembrane region" description="Helical" evidence="10">
    <location>
        <begin position="42"/>
        <end position="61"/>
    </location>
</feature>
<dbReference type="GO" id="GO:0022857">
    <property type="term" value="F:transmembrane transporter activity"/>
    <property type="evidence" value="ECO:0007669"/>
    <property type="project" value="InterPro"/>
</dbReference>
<dbReference type="InterPro" id="IPR005829">
    <property type="entry name" value="Sugar_transporter_CS"/>
</dbReference>
<keyword evidence="8 10" id="KW-0472">Membrane</keyword>
<dbReference type="InterPro" id="IPR050814">
    <property type="entry name" value="Myo-inositol_Transporter"/>
</dbReference>
<dbReference type="EMBL" id="JAVDQD010000004">
    <property type="protein sequence ID" value="MDR6240300.1"/>
    <property type="molecule type" value="Genomic_DNA"/>
</dbReference>
<feature type="transmembrane region" description="Helical" evidence="10">
    <location>
        <begin position="160"/>
        <end position="183"/>
    </location>
</feature>
<dbReference type="Proteomes" id="UP001185092">
    <property type="component" value="Unassembled WGS sequence"/>
</dbReference>
<evidence type="ECO:0000256" key="4">
    <source>
        <dbReference type="ARBA" id="ARBA00022475"/>
    </source>
</evidence>
<feature type="transmembrane region" description="Helical" evidence="10">
    <location>
        <begin position="279"/>
        <end position="301"/>
    </location>
</feature>
<organism evidence="12 13">
    <name type="scientific">Aureibacter tunicatorum</name>
    <dbReference type="NCBI Taxonomy" id="866807"/>
    <lineage>
        <taxon>Bacteria</taxon>
        <taxon>Pseudomonadati</taxon>
        <taxon>Bacteroidota</taxon>
        <taxon>Cytophagia</taxon>
        <taxon>Cytophagales</taxon>
        <taxon>Persicobacteraceae</taxon>
        <taxon>Aureibacter</taxon>
    </lineage>
</organism>
<evidence type="ECO:0000256" key="5">
    <source>
        <dbReference type="ARBA" id="ARBA00022597"/>
    </source>
</evidence>
<evidence type="ECO:0000259" key="11">
    <source>
        <dbReference type="PROSITE" id="PS50850"/>
    </source>
</evidence>
<dbReference type="PRINTS" id="PR00171">
    <property type="entry name" value="SUGRTRNSPORT"/>
</dbReference>
<comment type="subcellular location">
    <subcellularLocation>
        <location evidence="1">Cell membrane</location>
        <topology evidence="1">Multi-pass membrane protein</topology>
    </subcellularLocation>
</comment>
<dbReference type="InterPro" id="IPR003663">
    <property type="entry name" value="Sugar/inositol_transpt"/>
</dbReference>
<feature type="transmembrane region" description="Helical" evidence="10">
    <location>
        <begin position="132"/>
        <end position="154"/>
    </location>
</feature>